<reference evidence="1 2" key="1">
    <citation type="submission" date="2019-06" db="EMBL/GenBank/DDBJ databases">
        <title>Genome Announcement To Ensure Probiotic Safety of Streptococcus salivarius UBSS01.</title>
        <authorList>
            <person name="Sulthana A."/>
            <person name="Lakshmi S.G."/>
            <person name="Madempudi R.S."/>
        </authorList>
    </citation>
    <scope>NUCLEOTIDE SEQUENCE [LARGE SCALE GENOMIC DNA]</scope>
    <source>
        <strain evidence="1 2">UBSS01</strain>
    </source>
</reference>
<evidence type="ECO:0000313" key="2">
    <source>
        <dbReference type="Proteomes" id="UP000308186"/>
    </source>
</evidence>
<name>A0AAX2UZ57_STRSL</name>
<accession>A0AAX2UZ57</accession>
<dbReference type="AlphaFoldDB" id="A0AAX2UZ57"/>
<proteinExistence type="predicted"/>
<organism evidence="1 2">
    <name type="scientific">Streptococcus salivarius</name>
    <dbReference type="NCBI Taxonomy" id="1304"/>
    <lineage>
        <taxon>Bacteria</taxon>
        <taxon>Bacillati</taxon>
        <taxon>Bacillota</taxon>
        <taxon>Bacilli</taxon>
        <taxon>Lactobacillales</taxon>
        <taxon>Streptococcaceae</taxon>
        <taxon>Streptococcus</taxon>
    </lineage>
</organism>
<dbReference type="RefSeq" id="WP_139724856.1">
    <property type="nucleotide sequence ID" value="NZ_VDCW01000022.1"/>
</dbReference>
<comment type="caution">
    <text evidence="1">The sequence shown here is derived from an EMBL/GenBank/DDBJ whole genome shotgun (WGS) entry which is preliminary data.</text>
</comment>
<protein>
    <submittedName>
        <fullName evidence="1">HK97 gp10 family phage protein</fullName>
    </submittedName>
</protein>
<evidence type="ECO:0000313" key="1">
    <source>
        <dbReference type="EMBL" id="TNF65771.1"/>
    </source>
</evidence>
<gene>
    <name evidence="1" type="ORF">FBF48_10260</name>
</gene>
<sequence length="141" mass="15841">MPVKGIERVKRQMHFAFKDISEKKTYAGIYAILLQGSQLSLLMTPQDTGFLANSLYKPRVEGTTGQVGFMAEYAQWVHEMPGTLKGYPRGHFGRTRAGADFGGGTERGNYWDPNGEPHWLTKGFEELKPSISRILEAAYRV</sequence>
<dbReference type="EMBL" id="VDCW01000022">
    <property type="protein sequence ID" value="TNF65771.1"/>
    <property type="molecule type" value="Genomic_DNA"/>
</dbReference>
<dbReference type="Proteomes" id="UP000308186">
    <property type="component" value="Unassembled WGS sequence"/>
</dbReference>